<gene>
    <name evidence="2" type="ORF">HK105_205693</name>
</gene>
<keyword evidence="3" id="KW-1185">Reference proteome</keyword>
<dbReference type="Proteomes" id="UP001527925">
    <property type="component" value="Unassembled WGS sequence"/>
</dbReference>
<feature type="compositionally biased region" description="Polar residues" evidence="1">
    <location>
        <begin position="782"/>
        <end position="792"/>
    </location>
</feature>
<feature type="compositionally biased region" description="Low complexity" evidence="1">
    <location>
        <begin position="427"/>
        <end position="449"/>
    </location>
</feature>
<feature type="region of interest" description="Disordered" evidence="1">
    <location>
        <begin position="630"/>
        <end position="673"/>
    </location>
</feature>
<dbReference type="EMBL" id="JADGIZ020000030">
    <property type="protein sequence ID" value="KAL2914762.1"/>
    <property type="molecule type" value="Genomic_DNA"/>
</dbReference>
<feature type="compositionally biased region" description="Polar residues" evidence="1">
    <location>
        <begin position="519"/>
        <end position="528"/>
    </location>
</feature>
<feature type="compositionally biased region" description="Polar residues" evidence="1">
    <location>
        <begin position="53"/>
        <end position="72"/>
    </location>
</feature>
<feature type="region of interest" description="Disordered" evidence="1">
    <location>
        <begin position="688"/>
        <end position="745"/>
    </location>
</feature>
<feature type="compositionally biased region" description="Low complexity" evidence="1">
    <location>
        <begin position="759"/>
        <end position="781"/>
    </location>
</feature>
<proteinExistence type="predicted"/>
<evidence type="ECO:0000313" key="2">
    <source>
        <dbReference type="EMBL" id="KAL2914762.1"/>
    </source>
</evidence>
<feature type="region of interest" description="Disordered" evidence="1">
    <location>
        <begin position="51"/>
        <end position="75"/>
    </location>
</feature>
<dbReference type="InterPro" id="IPR026708">
    <property type="entry name" value="CSPP1"/>
</dbReference>
<feature type="region of interest" description="Disordered" evidence="1">
    <location>
        <begin position="310"/>
        <end position="333"/>
    </location>
</feature>
<dbReference type="PANTHER" id="PTHR21616:SF2">
    <property type="entry name" value="CENTROSOME AND SPINDLE POLE-ASSOCIATED PROTEIN 1"/>
    <property type="match status" value="1"/>
</dbReference>
<dbReference type="PANTHER" id="PTHR21616">
    <property type="entry name" value="CENTROSOME SPINDLE POLE ASSOCIATED PROTEIN"/>
    <property type="match status" value="1"/>
</dbReference>
<feature type="compositionally biased region" description="Low complexity" evidence="1">
    <location>
        <begin position="529"/>
        <end position="539"/>
    </location>
</feature>
<feature type="region of interest" description="Disordered" evidence="1">
    <location>
        <begin position="213"/>
        <end position="259"/>
    </location>
</feature>
<evidence type="ECO:0000313" key="3">
    <source>
        <dbReference type="Proteomes" id="UP001527925"/>
    </source>
</evidence>
<sequence>MPMNPLGGQSTEREQARQQRLAAERQEDMRRYLAAQAAQAHPRLRRLMARQQEPVTSLSSAQPGSSTSTQMPHMQAPMHVPTHMGIHAALPAIAPRVDPGMFAGHGALGLAPQYAAGVWQPRAALDAAMPVWAMTPQTAVPQSLNTATPLPPIGARIHHDGDAAVVGGAMAGYAGAGYTPMVPAMHGAPQMHAAAMGYAPQVQPGYPSEMYAYQQQQQQQPYRTPSEPQATRHLRGPSSGTADAPAHRHAPQRQSKESYAADLERQIAEKNMKKMQEREWRAAPAFTHGSGIPSVCFNFGVSGSASYGNGQAEARRYSPQPHTLPHQQPAASSKAQYMMELDEQVRIKREMKERERQAHAAIDQRSARTWKVARMAAVERLRRIAAQTIKWPMDGGEWFPQHQQQTTGVFGMDSTPMLNSYSESGYPPQQHQHQQQQQAYPPQQSLQQHKVQLPSLQLNPSTTAFDGQSLLEQLRATLDLGASATGRPSGGVAATLFPPSPAAAHPGAPHSSLFPPSEASISSLLSTMQQHQSQQQQHQPHPPPGPSDDSNTGSGHTFLRGLTSVDSLPQWQRDDLARKQRMQLETQDALRRQIAEKEADKARKEQQRKLDDEREQQRLIKEQEMLKERYAREQEEARRREEEARIENERQKADKMRREAERAAGDAEAARAPGARAAATAAVAAAGAAADGGGRSHRRGATSASRTSTTNKPLSSVPEAMHHGQEQMHYQQPAPPPAAARSSSPPIPAVLKKMRKAGIAPPGIDPAAPAAPQAHAARQAAINSQPATQSYASGDRALSGGGQRHAYDGGDRTGRVAHTHDAGYNDGGILLGATAADNRALLEQLSAIQRVSTAQHLDSLP</sequence>
<feature type="region of interest" description="Disordered" evidence="1">
    <location>
        <begin position="491"/>
        <end position="566"/>
    </location>
</feature>
<protein>
    <submittedName>
        <fullName evidence="2">Uncharacterized protein</fullName>
    </submittedName>
</protein>
<feature type="region of interest" description="Disordered" evidence="1">
    <location>
        <begin position="1"/>
        <end position="27"/>
    </location>
</feature>
<comment type="caution">
    <text evidence="2">The sequence shown here is derived from an EMBL/GenBank/DDBJ whole genome shotgun (WGS) entry which is preliminary data.</text>
</comment>
<feature type="compositionally biased region" description="Low complexity" evidence="1">
    <location>
        <begin position="502"/>
        <end position="512"/>
    </location>
</feature>
<feature type="compositionally biased region" description="Low complexity" evidence="1">
    <location>
        <begin position="701"/>
        <end position="710"/>
    </location>
</feature>
<name>A0ABR4N5G6_9FUNG</name>
<evidence type="ECO:0000256" key="1">
    <source>
        <dbReference type="SAM" id="MobiDB-lite"/>
    </source>
</evidence>
<feature type="compositionally biased region" description="Basic and acidic residues" evidence="1">
    <location>
        <begin position="630"/>
        <end position="669"/>
    </location>
</feature>
<organism evidence="2 3">
    <name type="scientific">Polyrhizophydium stewartii</name>
    <dbReference type="NCBI Taxonomy" id="2732419"/>
    <lineage>
        <taxon>Eukaryota</taxon>
        <taxon>Fungi</taxon>
        <taxon>Fungi incertae sedis</taxon>
        <taxon>Chytridiomycota</taxon>
        <taxon>Chytridiomycota incertae sedis</taxon>
        <taxon>Chytridiomycetes</taxon>
        <taxon>Rhizophydiales</taxon>
        <taxon>Rhizophydiales incertae sedis</taxon>
        <taxon>Polyrhizophydium</taxon>
    </lineage>
</organism>
<feature type="region of interest" description="Disordered" evidence="1">
    <location>
        <begin position="596"/>
        <end position="615"/>
    </location>
</feature>
<feature type="region of interest" description="Disordered" evidence="1">
    <location>
        <begin position="407"/>
        <end position="449"/>
    </location>
</feature>
<feature type="compositionally biased region" description="Basic and acidic residues" evidence="1">
    <location>
        <begin position="11"/>
        <end position="27"/>
    </location>
</feature>
<accession>A0ABR4N5G6</accession>
<reference evidence="2 3" key="1">
    <citation type="submission" date="2023-09" db="EMBL/GenBank/DDBJ databases">
        <title>Pangenome analysis of Batrachochytrium dendrobatidis and related Chytrids.</title>
        <authorList>
            <person name="Yacoub M.N."/>
            <person name="Stajich J.E."/>
            <person name="James T.Y."/>
        </authorList>
    </citation>
    <scope>NUCLEOTIDE SEQUENCE [LARGE SCALE GENOMIC DNA]</scope>
    <source>
        <strain evidence="2 3">JEL0888</strain>
    </source>
</reference>
<feature type="region of interest" description="Disordered" evidence="1">
    <location>
        <begin position="759"/>
        <end position="811"/>
    </location>
</feature>